<dbReference type="HOGENOM" id="CLU_2615471_0_0_4"/>
<gene>
    <name evidence="1" type="ORF">Cenrod_1940</name>
</gene>
<name>U5N9D8_9BURK</name>
<proteinExistence type="predicted"/>
<protein>
    <submittedName>
        <fullName evidence="1">Uncharacterized protein</fullName>
    </submittedName>
</protein>
<evidence type="ECO:0000313" key="1">
    <source>
        <dbReference type="EMBL" id="AGX88017.1"/>
    </source>
</evidence>
<dbReference type="AlphaFoldDB" id="U5N9D8"/>
<dbReference type="Proteomes" id="UP000017184">
    <property type="component" value="Chromosome"/>
</dbReference>
<sequence>MGAEDCRGMGKRQIGSAYGEGLNPLIQAKTASPLYPPALQTLMDYQRATQTLGHVRRKMPHTLFCTIVVAGLTLPDAV</sequence>
<keyword evidence="2" id="KW-1185">Reference proteome</keyword>
<accession>U5N9D8</accession>
<dbReference type="KEGG" id="cbx:Cenrod_1940"/>
<dbReference type="STRING" id="946483.Cenrod_1940"/>
<evidence type="ECO:0000313" key="2">
    <source>
        <dbReference type="Proteomes" id="UP000017184"/>
    </source>
</evidence>
<reference evidence="1 2" key="1">
    <citation type="journal article" date="2013" name="Genome Biol.">
        <title>Genomic analysis reveals key aspects of prokaryotic symbiosis in the phototrophic consortium "Chlorochromatium aggregatum".</title>
        <authorList>
            <person name="Liu Z."/>
            <person name="Muller J."/>
            <person name="Li T."/>
            <person name="Alvey R.M."/>
            <person name="Vogl K."/>
            <person name="Frigaard N.U."/>
            <person name="Rockwell N.C."/>
            <person name="Boyd E.S."/>
            <person name="Tomsho L.P."/>
            <person name="Schuster S.C."/>
            <person name="Henke P."/>
            <person name="Rohde M."/>
            <person name="Overmann J."/>
            <person name="Bryant D.A."/>
        </authorList>
    </citation>
    <scope>NUCLEOTIDE SEQUENCE [LARGE SCALE GENOMIC DNA]</scope>
    <source>
        <strain evidence="1">CR</strain>
    </source>
</reference>
<dbReference type="EMBL" id="CP004885">
    <property type="protein sequence ID" value="AGX88017.1"/>
    <property type="molecule type" value="Genomic_DNA"/>
</dbReference>
<organism evidence="1 2">
    <name type="scientific">Candidatus Symbiobacter mobilis CR</name>
    <dbReference type="NCBI Taxonomy" id="946483"/>
    <lineage>
        <taxon>Bacteria</taxon>
        <taxon>Pseudomonadati</taxon>
        <taxon>Pseudomonadota</taxon>
        <taxon>Betaproteobacteria</taxon>
        <taxon>Burkholderiales</taxon>
        <taxon>Comamonadaceae</taxon>
    </lineage>
</organism>